<evidence type="ECO:0000313" key="16">
    <source>
        <dbReference type="Proteomes" id="UP001595758"/>
    </source>
</evidence>
<evidence type="ECO:0000313" key="15">
    <source>
        <dbReference type="EMBL" id="MFC3909484.1"/>
    </source>
</evidence>
<dbReference type="Pfam" id="PF08345">
    <property type="entry name" value="YscJ_FliF_C"/>
    <property type="match status" value="1"/>
</dbReference>
<dbReference type="InterPro" id="IPR006182">
    <property type="entry name" value="FliF_N_dom"/>
</dbReference>
<evidence type="ECO:0000256" key="2">
    <source>
        <dbReference type="ARBA" id="ARBA00004117"/>
    </source>
</evidence>
<dbReference type="PRINTS" id="PR01009">
    <property type="entry name" value="FLGMRINGFLIF"/>
</dbReference>
<evidence type="ECO:0000256" key="1">
    <source>
        <dbReference type="ARBA" id="ARBA00003820"/>
    </source>
</evidence>
<accession>A0ABV8CGQ1</accession>
<name>A0ABV8CGQ1_9GAMM</name>
<dbReference type="Pfam" id="PF01514">
    <property type="entry name" value="YscJ_FliF"/>
    <property type="match status" value="1"/>
</dbReference>
<gene>
    <name evidence="15" type="primary">fliF</name>
    <name evidence="15" type="ORF">ACFORL_10430</name>
</gene>
<keyword evidence="15" id="KW-0969">Cilium</keyword>
<comment type="similarity">
    <text evidence="4">Belongs to the FliF family.</text>
</comment>
<evidence type="ECO:0000259" key="14">
    <source>
        <dbReference type="Pfam" id="PF08345"/>
    </source>
</evidence>
<organism evidence="15 16">
    <name type="scientific">Legionella dresdenensis</name>
    <dbReference type="NCBI Taxonomy" id="450200"/>
    <lineage>
        <taxon>Bacteria</taxon>
        <taxon>Pseudomonadati</taxon>
        <taxon>Pseudomonadota</taxon>
        <taxon>Gammaproteobacteria</taxon>
        <taxon>Legionellales</taxon>
        <taxon>Legionellaceae</taxon>
        <taxon>Legionella</taxon>
    </lineage>
</organism>
<dbReference type="NCBIfam" id="TIGR00206">
    <property type="entry name" value="fliF"/>
    <property type="match status" value="1"/>
</dbReference>
<protein>
    <recommendedName>
        <fullName evidence="5">Flagellar M-ring protein</fullName>
    </recommendedName>
</protein>
<keyword evidence="6" id="KW-1003">Cell membrane</keyword>
<keyword evidence="15" id="KW-0282">Flagellum</keyword>
<evidence type="ECO:0000256" key="9">
    <source>
        <dbReference type="ARBA" id="ARBA00023136"/>
    </source>
</evidence>
<dbReference type="InterPro" id="IPR013556">
    <property type="entry name" value="Flag_M-ring_C"/>
</dbReference>
<keyword evidence="10" id="KW-0975">Bacterial flagellum</keyword>
<evidence type="ECO:0000256" key="10">
    <source>
        <dbReference type="ARBA" id="ARBA00023143"/>
    </source>
</evidence>
<comment type="subunit">
    <text evidence="11">The basal body constitutes a major portion of the flagellar organelle and consists of four rings (L,P,S, and M) mounted on a central rod. The M ring is integral to the inner membrane of the cell and may be connected to the flagellar rod via the S ring. The S (supramembrane ring) lies just distal to the M ring. The L and P rings lie in the outer membrane and the periplasmic space, respectively.</text>
</comment>
<evidence type="ECO:0000256" key="4">
    <source>
        <dbReference type="ARBA" id="ARBA00007971"/>
    </source>
</evidence>
<dbReference type="PANTHER" id="PTHR30046">
    <property type="entry name" value="FLAGELLAR M-RING PROTEIN"/>
    <property type="match status" value="1"/>
</dbReference>
<comment type="function">
    <text evidence="1">The M ring may be actively involved in energy transduction.</text>
</comment>
<comment type="caution">
    <text evidence="15">The sequence shown here is derived from an EMBL/GenBank/DDBJ whole genome shotgun (WGS) entry which is preliminary data.</text>
</comment>
<evidence type="ECO:0000256" key="8">
    <source>
        <dbReference type="ARBA" id="ARBA00022989"/>
    </source>
</evidence>
<feature type="domain" description="Flagellar M-ring C-terminal" evidence="14">
    <location>
        <begin position="270"/>
        <end position="365"/>
    </location>
</feature>
<keyword evidence="15" id="KW-0966">Cell projection</keyword>
<dbReference type="PANTHER" id="PTHR30046:SF0">
    <property type="entry name" value="FLAGELLAR M-RING PROTEIN"/>
    <property type="match status" value="1"/>
</dbReference>
<keyword evidence="8 12" id="KW-1133">Transmembrane helix</keyword>
<feature type="domain" description="Flagellar M-ring N-terminal" evidence="13">
    <location>
        <begin position="42"/>
        <end position="213"/>
    </location>
</feature>
<sequence length="432" mass="49331">MNYLYQLQNWLKTQSRQQQLLLAGGLGFILLLTSALIYWVVKPSYGILFNRLDNRDASQILTRLEQEGIAYQVRNHSQEILIDKNLIDKTRIKLMASGMQLSSNVGFELFDKSDFGMTDFSQKINYQRALQGELERTINSLDEVRQSRVHLVIPENHLFEQENNKPHAAVNLHLIRTISPQQVKSIQSLIAASVARLSQTDVVIVDQNGNTLTATEEDDGLNHFHAKKQLEEYLASKTMHMLNQIFTHDHAIVKIDATLNYDQFKRDLVKPQNSGIVTHEKETRHAQNAKPAKTPTTEDITREKSYQFGREKQQFIRANGTIRRLTISVVVPERCTAERIRQIERLVKSVTGFDAQRGDSITVEALLADQQPEPETTILPAITEKKSSQPAILIGVTGLFALAGAALFLRWRARMRRQQLLHELQQWLIEHG</sequence>
<dbReference type="InterPro" id="IPR043427">
    <property type="entry name" value="YscJ/FliF"/>
</dbReference>
<evidence type="ECO:0000256" key="12">
    <source>
        <dbReference type="SAM" id="Phobius"/>
    </source>
</evidence>
<keyword evidence="7 12" id="KW-0812">Transmembrane</keyword>
<evidence type="ECO:0000256" key="11">
    <source>
        <dbReference type="ARBA" id="ARBA00025936"/>
    </source>
</evidence>
<comment type="subcellular location">
    <subcellularLocation>
        <location evidence="2">Bacterial flagellum basal body</location>
    </subcellularLocation>
    <subcellularLocation>
        <location evidence="3">Cell membrane</location>
        <topology evidence="3">Multi-pass membrane protein</topology>
    </subcellularLocation>
</comment>
<dbReference type="Gene3D" id="3.30.300.30">
    <property type="match status" value="1"/>
</dbReference>
<evidence type="ECO:0000256" key="3">
    <source>
        <dbReference type="ARBA" id="ARBA00004651"/>
    </source>
</evidence>
<reference evidence="16" key="1">
    <citation type="journal article" date="2019" name="Int. J. Syst. Evol. Microbiol.">
        <title>The Global Catalogue of Microorganisms (GCM) 10K type strain sequencing project: providing services to taxonomists for standard genome sequencing and annotation.</title>
        <authorList>
            <consortium name="The Broad Institute Genomics Platform"/>
            <consortium name="The Broad Institute Genome Sequencing Center for Infectious Disease"/>
            <person name="Wu L."/>
            <person name="Ma J."/>
        </authorList>
    </citation>
    <scope>NUCLEOTIDE SEQUENCE [LARGE SCALE GENOMIC DNA]</scope>
    <source>
        <strain evidence="16">CCUG 59858</strain>
    </source>
</reference>
<evidence type="ECO:0000256" key="6">
    <source>
        <dbReference type="ARBA" id="ARBA00022475"/>
    </source>
</evidence>
<keyword evidence="9 12" id="KW-0472">Membrane</keyword>
<evidence type="ECO:0000256" key="7">
    <source>
        <dbReference type="ARBA" id="ARBA00022692"/>
    </source>
</evidence>
<evidence type="ECO:0000256" key="5">
    <source>
        <dbReference type="ARBA" id="ARBA00017949"/>
    </source>
</evidence>
<dbReference type="RefSeq" id="WP_382343748.1">
    <property type="nucleotide sequence ID" value="NZ_JBHSAB010000024.1"/>
</dbReference>
<proteinExistence type="inferred from homology"/>
<feature type="transmembrane region" description="Helical" evidence="12">
    <location>
        <begin position="20"/>
        <end position="41"/>
    </location>
</feature>
<dbReference type="Proteomes" id="UP001595758">
    <property type="component" value="Unassembled WGS sequence"/>
</dbReference>
<dbReference type="InterPro" id="IPR045851">
    <property type="entry name" value="AMP-bd_C_sf"/>
</dbReference>
<dbReference type="EMBL" id="JBHSAB010000024">
    <property type="protein sequence ID" value="MFC3909484.1"/>
    <property type="molecule type" value="Genomic_DNA"/>
</dbReference>
<keyword evidence="16" id="KW-1185">Reference proteome</keyword>
<feature type="transmembrane region" description="Helical" evidence="12">
    <location>
        <begin position="391"/>
        <end position="409"/>
    </location>
</feature>
<dbReference type="InterPro" id="IPR000067">
    <property type="entry name" value="FlgMring_FliF"/>
</dbReference>
<evidence type="ECO:0000259" key="13">
    <source>
        <dbReference type="Pfam" id="PF01514"/>
    </source>
</evidence>